<dbReference type="PANTHER" id="PTHR42943">
    <property type="entry name" value="GLUTATHIONE S-TRANSFERASE KAPPA"/>
    <property type="match status" value="1"/>
</dbReference>
<comment type="similarity">
    <text evidence="1">Belongs to the GST superfamily. NadH family.</text>
</comment>
<gene>
    <name evidence="3" type="ORF">SMD31_02940</name>
</gene>
<name>A0ABU5DW93_9PROT</name>
<sequence>MARIVDFYYAIGSRYCYLAQSQVARLEGIGHIAIRWRPLLSEDLMRARGLTPFKQDAVSVQYLPEYRSEDAGRWAAFYGIPYREPAWKAIDWRRVNMAAVAAARVGDVAAYSRRLFDAAFGGGAQVLSDHELARLADEAGLDGKRLVALIDDKETVALHQRTISAAVDAGAFGVPTFVVDGEVFWGNDRLILLQHHLSKDAA</sequence>
<evidence type="ECO:0000256" key="1">
    <source>
        <dbReference type="PIRNR" id="PIRNR006386"/>
    </source>
</evidence>
<evidence type="ECO:0000259" key="2">
    <source>
        <dbReference type="Pfam" id="PF01323"/>
    </source>
</evidence>
<comment type="caution">
    <text evidence="3">The sequence shown here is derived from an EMBL/GenBank/DDBJ whole genome shotgun (WGS) entry which is preliminary data.</text>
</comment>
<dbReference type="InterPro" id="IPR036249">
    <property type="entry name" value="Thioredoxin-like_sf"/>
</dbReference>
<dbReference type="InterPro" id="IPR051924">
    <property type="entry name" value="GST_Kappa/NadH"/>
</dbReference>
<dbReference type="InterPro" id="IPR001853">
    <property type="entry name" value="DSBA-like_thioredoxin_dom"/>
</dbReference>
<proteinExistence type="inferred from homology"/>
<evidence type="ECO:0000313" key="3">
    <source>
        <dbReference type="EMBL" id="MDY0870856.1"/>
    </source>
</evidence>
<dbReference type="Pfam" id="PF01323">
    <property type="entry name" value="DSBA"/>
    <property type="match status" value="1"/>
</dbReference>
<protein>
    <recommendedName>
        <fullName evidence="1">2-hydroxychromene-2-carboxylate isomerase</fullName>
        <ecNumber evidence="1">5.99.1.4</ecNumber>
    </recommendedName>
</protein>
<dbReference type="SUPFAM" id="SSF52833">
    <property type="entry name" value="Thioredoxin-like"/>
    <property type="match status" value="1"/>
</dbReference>
<dbReference type="Proteomes" id="UP001271769">
    <property type="component" value="Unassembled WGS sequence"/>
</dbReference>
<dbReference type="InterPro" id="IPR014440">
    <property type="entry name" value="HCCAis_GSTk"/>
</dbReference>
<keyword evidence="4" id="KW-1185">Reference proteome</keyword>
<dbReference type="EMBL" id="JAXCLX010000001">
    <property type="protein sequence ID" value="MDY0870856.1"/>
    <property type="molecule type" value="Genomic_DNA"/>
</dbReference>
<dbReference type="Gene3D" id="3.40.30.10">
    <property type="entry name" value="Glutaredoxin"/>
    <property type="match status" value="1"/>
</dbReference>
<evidence type="ECO:0000313" key="4">
    <source>
        <dbReference type="Proteomes" id="UP001271769"/>
    </source>
</evidence>
<reference evidence="3 4" key="1">
    <citation type="journal article" date="2013" name="Antonie Van Leeuwenhoek">
        <title>Dongia rigui sp. nov., isolated from freshwater of a large wetland in Korea.</title>
        <authorList>
            <person name="Baik K.S."/>
            <person name="Hwang Y.M."/>
            <person name="Choi J.S."/>
            <person name="Kwon J."/>
            <person name="Seong C.N."/>
        </authorList>
    </citation>
    <scope>NUCLEOTIDE SEQUENCE [LARGE SCALE GENOMIC DNA]</scope>
    <source>
        <strain evidence="3 4">04SU4-P</strain>
    </source>
</reference>
<organism evidence="3 4">
    <name type="scientific">Dongia rigui</name>
    <dbReference type="NCBI Taxonomy" id="940149"/>
    <lineage>
        <taxon>Bacteria</taxon>
        <taxon>Pseudomonadati</taxon>
        <taxon>Pseudomonadota</taxon>
        <taxon>Alphaproteobacteria</taxon>
        <taxon>Rhodospirillales</taxon>
        <taxon>Dongiaceae</taxon>
        <taxon>Dongia</taxon>
    </lineage>
</organism>
<dbReference type="RefSeq" id="WP_320499218.1">
    <property type="nucleotide sequence ID" value="NZ_JAXCLX010000001.1"/>
</dbReference>
<comment type="catalytic activity">
    <reaction evidence="1">
        <text>2-hydroxychromene-2-carboxylate = (3E)-4-(2-hydroxyphenyl)-2-oxobut-3-enoate</text>
        <dbReference type="Rhea" id="RHEA:27401"/>
        <dbReference type="ChEBI" id="CHEBI:59350"/>
        <dbReference type="ChEBI" id="CHEBI:59353"/>
        <dbReference type="EC" id="5.99.1.4"/>
    </reaction>
</comment>
<dbReference type="PANTHER" id="PTHR42943:SF2">
    <property type="entry name" value="GLUTATHIONE S-TRANSFERASE KAPPA 1"/>
    <property type="match status" value="1"/>
</dbReference>
<dbReference type="PIRSF" id="PIRSF006386">
    <property type="entry name" value="HCCAis_GSTk"/>
    <property type="match status" value="1"/>
</dbReference>
<accession>A0ABU5DW93</accession>
<dbReference type="EC" id="5.99.1.4" evidence="1"/>
<feature type="domain" description="DSBA-like thioredoxin" evidence="2">
    <location>
        <begin position="5"/>
        <end position="197"/>
    </location>
</feature>
<keyword evidence="1" id="KW-0413">Isomerase</keyword>